<dbReference type="PANTHER" id="PTHR33471:SF1">
    <property type="entry name" value="OS01G0382700 PROTEIN"/>
    <property type="match status" value="1"/>
</dbReference>
<accession>A0AAW1RDK4</accession>
<evidence type="ECO:0000313" key="1">
    <source>
        <dbReference type="EMBL" id="KAK9831952.1"/>
    </source>
</evidence>
<dbReference type="GO" id="GO:0005524">
    <property type="term" value="F:ATP binding"/>
    <property type="evidence" value="ECO:0007669"/>
    <property type="project" value="InterPro"/>
</dbReference>
<protein>
    <submittedName>
        <fullName evidence="1">Uncharacterized protein</fullName>
    </submittedName>
</protein>
<reference evidence="1 2" key="1">
    <citation type="journal article" date="2024" name="Nat. Commun.">
        <title>Phylogenomics reveals the evolutionary origins of lichenization in chlorophyte algae.</title>
        <authorList>
            <person name="Puginier C."/>
            <person name="Libourel C."/>
            <person name="Otte J."/>
            <person name="Skaloud P."/>
            <person name="Haon M."/>
            <person name="Grisel S."/>
            <person name="Petersen M."/>
            <person name="Berrin J.G."/>
            <person name="Delaux P.M."/>
            <person name="Dal Grande F."/>
            <person name="Keller J."/>
        </authorList>
    </citation>
    <scope>NUCLEOTIDE SEQUENCE [LARGE SCALE GENOMIC DNA]</scope>
    <source>
        <strain evidence="1 2">SAG 245.80</strain>
    </source>
</reference>
<dbReference type="AlphaFoldDB" id="A0AAW1RDK4"/>
<dbReference type="GO" id="GO:0004176">
    <property type="term" value="F:ATP-dependent peptidase activity"/>
    <property type="evidence" value="ECO:0007669"/>
    <property type="project" value="InterPro"/>
</dbReference>
<name>A0AAW1RDK4_9CHLO</name>
<dbReference type="InterPro" id="IPR037219">
    <property type="entry name" value="Peptidase_M41-like"/>
</dbReference>
<gene>
    <name evidence="1" type="ORF">WJX81_002308</name>
</gene>
<dbReference type="GO" id="GO:0006508">
    <property type="term" value="P:proteolysis"/>
    <property type="evidence" value="ECO:0007669"/>
    <property type="project" value="InterPro"/>
</dbReference>
<dbReference type="EMBL" id="JALJOU010000043">
    <property type="protein sequence ID" value="KAK9831952.1"/>
    <property type="molecule type" value="Genomic_DNA"/>
</dbReference>
<dbReference type="Proteomes" id="UP001445335">
    <property type="component" value="Unassembled WGS sequence"/>
</dbReference>
<evidence type="ECO:0000313" key="2">
    <source>
        <dbReference type="Proteomes" id="UP001445335"/>
    </source>
</evidence>
<dbReference type="GO" id="GO:0004222">
    <property type="term" value="F:metalloendopeptidase activity"/>
    <property type="evidence" value="ECO:0007669"/>
    <property type="project" value="InterPro"/>
</dbReference>
<organism evidence="1 2">
    <name type="scientific">Elliptochloris bilobata</name>
    <dbReference type="NCBI Taxonomy" id="381761"/>
    <lineage>
        <taxon>Eukaryota</taxon>
        <taxon>Viridiplantae</taxon>
        <taxon>Chlorophyta</taxon>
        <taxon>core chlorophytes</taxon>
        <taxon>Trebouxiophyceae</taxon>
        <taxon>Trebouxiophyceae incertae sedis</taxon>
        <taxon>Elliptochloris clade</taxon>
        <taxon>Elliptochloris</taxon>
    </lineage>
</organism>
<sequence>MQSSLQELDSLLAKQEPEAEAAALRLMQQLKERGVVRGFGGAQQVPKRQYTLEELRLNDIEAERLLSPTDNTLSSIRTALQVAAAAGLAALYFGLHWETQQLVSALVATLFVFSVDQVANSGGLEALALDAAGRVLSRSYAQRVAAHEAGHFLLAYLVGLLPKSYTLSSLDALRRYGALNVQAGTLFCDSAFQREVAAGTLSSASLDRYTCVALAGVATEYVSYGQAEGGLNDVQQLDGMLRALQFSQKKADSEIRWAVLNLVTLLRRHKRVHARLADAMAAGRSVGECIGIVEAELAGAAEV</sequence>
<comment type="caution">
    <text evidence="1">The sequence shown here is derived from an EMBL/GenBank/DDBJ whole genome shotgun (WGS) entry which is preliminary data.</text>
</comment>
<dbReference type="FunFam" id="1.20.58.760:FF:000009">
    <property type="entry name" value="Translation initiation factor 3 subunit I"/>
    <property type="match status" value="1"/>
</dbReference>
<dbReference type="Gene3D" id="1.20.58.760">
    <property type="entry name" value="Peptidase M41"/>
    <property type="match status" value="1"/>
</dbReference>
<keyword evidence="2" id="KW-1185">Reference proteome</keyword>
<dbReference type="PANTHER" id="PTHR33471">
    <property type="entry name" value="ATP-DEPENDENT ZINC METALLOPROTEASE-RELATED"/>
    <property type="match status" value="1"/>
</dbReference>
<dbReference type="SUPFAM" id="SSF140990">
    <property type="entry name" value="FtsH protease domain-like"/>
    <property type="match status" value="1"/>
</dbReference>
<proteinExistence type="predicted"/>